<evidence type="ECO:0000256" key="5">
    <source>
        <dbReference type="ARBA" id="ARBA00023065"/>
    </source>
</evidence>
<dbReference type="SUPFAM" id="SSF48256">
    <property type="entry name" value="Citrate synthase"/>
    <property type="match status" value="1"/>
</dbReference>
<evidence type="ECO:0000256" key="3">
    <source>
        <dbReference type="ARBA" id="ARBA00022448"/>
    </source>
</evidence>
<dbReference type="Pfam" id="PF00285">
    <property type="entry name" value="Citrate_synt"/>
    <property type="match status" value="2"/>
</dbReference>
<dbReference type="GO" id="GO:0046912">
    <property type="term" value="F:acyltransferase activity, acyl groups converted into alkyl on transfer"/>
    <property type="evidence" value="ECO:0007669"/>
    <property type="project" value="InterPro"/>
</dbReference>
<comment type="similarity">
    <text evidence="1">Belongs to the V-ATPase D subunit family.</text>
</comment>
<dbReference type="NCBIfam" id="TIGR00309">
    <property type="entry name" value="V_ATPase_subD"/>
    <property type="match status" value="1"/>
</dbReference>
<name>A0AAW2D0F1_9ROSI</name>
<dbReference type="Gene3D" id="1.10.287.3240">
    <property type="match status" value="1"/>
</dbReference>
<comment type="similarity">
    <text evidence="2 6">Belongs to the citrate synthase family.</text>
</comment>
<dbReference type="Gene3D" id="3.30.200.20">
    <property type="entry name" value="Phosphorylase Kinase, domain 1"/>
    <property type="match status" value="1"/>
</dbReference>
<comment type="caution">
    <text evidence="7">The sequence shown here is derived from an EMBL/GenBank/DDBJ whole genome shotgun (WGS) entry which is preliminary data.</text>
</comment>
<dbReference type="AlphaFoldDB" id="A0AAW2D0F1"/>
<dbReference type="Gene3D" id="1.10.230.10">
    <property type="entry name" value="Cytochrome P450-Terp, domain 2"/>
    <property type="match status" value="1"/>
</dbReference>
<accession>A0AAW2D0F1</accession>
<dbReference type="PANTHER" id="PTHR11739">
    <property type="entry name" value="CITRATE SYNTHASE"/>
    <property type="match status" value="1"/>
</dbReference>
<dbReference type="Pfam" id="PF01813">
    <property type="entry name" value="ATP-synt_D"/>
    <property type="match status" value="1"/>
</dbReference>
<dbReference type="InterPro" id="IPR011009">
    <property type="entry name" value="Kinase-like_dom_sf"/>
</dbReference>
<keyword evidence="8" id="KW-1185">Reference proteome</keyword>
<evidence type="ECO:0000313" key="7">
    <source>
        <dbReference type="EMBL" id="KAL0002166.1"/>
    </source>
</evidence>
<dbReference type="InterPro" id="IPR016142">
    <property type="entry name" value="Citrate_synth-like_lrg_a-sub"/>
</dbReference>
<organism evidence="7 8">
    <name type="scientific">Lithocarpus litseifolius</name>
    <dbReference type="NCBI Taxonomy" id="425828"/>
    <lineage>
        <taxon>Eukaryota</taxon>
        <taxon>Viridiplantae</taxon>
        <taxon>Streptophyta</taxon>
        <taxon>Embryophyta</taxon>
        <taxon>Tracheophyta</taxon>
        <taxon>Spermatophyta</taxon>
        <taxon>Magnoliopsida</taxon>
        <taxon>eudicotyledons</taxon>
        <taxon>Gunneridae</taxon>
        <taxon>Pentapetalae</taxon>
        <taxon>rosids</taxon>
        <taxon>fabids</taxon>
        <taxon>Fagales</taxon>
        <taxon>Fagaceae</taxon>
        <taxon>Lithocarpus</taxon>
    </lineage>
</organism>
<dbReference type="InterPro" id="IPR002699">
    <property type="entry name" value="V_ATPase_D"/>
</dbReference>
<keyword evidence="3" id="KW-0813">Transport</keyword>
<gene>
    <name evidence="7" type="ORF">SO802_015947</name>
</gene>
<dbReference type="Proteomes" id="UP001459277">
    <property type="component" value="Unassembled WGS sequence"/>
</dbReference>
<proteinExistence type="inferred from homology"/>
<dbReference type="GO" id="GO:0005975">
    <property type="term" value="P:carbohydrate metabolic process"/>
    <property type="evidence" value="ECO:0007669"/>
    <property type="project" value="TreeGrafter"/>
</dbReference>
<protein>
    <recommendedName>
        <fullName evidence="6">Citrate synthase</fullName>
    </recommendedName>
</protein>
<dbReference type="GO" id="GO:0046961">
    <property type="term" value="F:proton-transporting ATPase activity, rotational mechanism"/>
    <property type="evidence" value="ECO:0007669"/>
    <property type="project" value="InterPro"/>
</dbReference>
<evidence type="ECO:0000256" key="2">
    <source>
        <dbReference type="ARBA" id="ARBA00010566"/>
    </source>
</evidence>
<dbReference type="InterPro" id="IPR036969">
    <property type="entry name" value="Citrate_synthase_sf"/>
</dbReference>
<evidence type="ECO:0000256" key="6">
    <source>
        <dbReference type="RuleBase" id="RU000441"/>
    </source>
</evidence>
<dbReference type="InterPro" id="IPR002020">
    <property type="entry name" value="Citrate_synthase"/>
</dbReference>
<evidence type="ECO:0000313" key="8">
    <source>
        <dbReference type="Proteomes" id="UP001459277"/>
    </source>
</evidence>
<keyword evidence="4 6" id="KW-0808">Transferase</keyword>
<dbReference type="EMBL" id="JAZDWU010000005">
    <property type="protein sequence ID" value="KAL0002166.1"/>
    <property type="molecule type" value="Genomic_DNA"/>
</dbReference>
<dbReference type="GO" id="GO:0005759">
    <property type="term" value="C:mitochondrial matrix"/>
    <property type="evidence" value="ECO:0007669"/>
    <property type="project" value="TreeGrafter"/>
</dbReference>
<sequence length="545" mass="59949">MGTGEPSLSSSSGNLPSENQLADWEFAISQHSAVPQGILDIIQAMPHDAHPMGVLVSAMSALSIFHPDASPALRGQDLCQLKQVRDKQIPRVLGKAPTIAAAAYMRLAGRPPVLPSSNLSYAENFLYMLDSLGNRTHKPNPRLASVLDILFILHAEHEMNCSTAAARHLASSGVDVHCSCWSCWSTAVLKMLNEIGTVDNILAFIEGVAVALEKAALSDEYFVKRKLYPNVDCYSGAMGFPTEFFTVLFAIPRMAGYLAHWRESLDDPDTKIMRPQQALIFGKMSGQSQHLNVVPSVTMLGALKARLVGATRGHPLLKKKSDALTMQFRQILKKIVSTKESMGEVMKTSSFSLTEAKNVAGENIKHIVLENVQNASLKVRSKQENIAGVKLPKFEYFTKGRHQLVSDAAAAHCQPFDSSFWDDSIVTELNQPISLRYQKLKKGKNSEDDSVGPLTTNVSAKYVIIEEDEHDDGKVDTHALFQSKDFDEAEEYDFNHVPGMPTTYFIEDLHAVTGNFKKKLGEGGFGTVFEEILIDGTKVAVKRVE</sequence>
<reference evidence="7 8" key="1">
    <citation type="submission" date="2024-01" db="EMBL/GenBank/DDBJ databases">
        <title>A telomere-to-telomere, gap-free genome of sweet tea (Lithocarpus litseifolius).</title>
        <authorList>
            <person name="Zhou J."/>
        </authorList>
    </citation>
    <scope>NUCLEOTIDE SEQUENCE [LARGE SCALE GENOMIC DNA]</scope>
    <source>
        <strain evidence="7">Zhou-2022a</strain>
        <tissue evidence="7">Leaf</tissue>
    </source>
</reference>
<dbReference type="InterPro" id="IPR016143">
    <property type="entry name" value="Citrate_synth-like_sm_a-sub"/>
</dbReference>
<evidence type="ECO:0000256" key="1">
    <source>
        <dbReference type="ARBA" id="ARBA00005850"/>
    </source>
</evidence>
<dbReference type="SUPFAM" id="SSF56112">
    <property type="entry name" value="Protein kinase-like (PK-like)"/>
    <property type="match status" value="1"/>
</dbReference>
<evidence type="ECO:0000256" key="4">
    <source>
        <dbReference type="ARBA" id="ARBA00022679"/>
    </source>
</evidence>
<dbReference type="Gene3D" id="1.10.580.10">
    <property type="entry name" value="Citrate Synthase, domain 1"/>
    <property type="match status" value="2"/>
</dbReference>
<dbReference type="GO" id="GO:0006099">
    <property type="term" value="P:tricarboxylic acid cycle"/>
    <property type="evidence" value="ECO:0007669"/>
    <property type="project" value="TreeGrafter"/>
</dbReference>
<keyword evidence="5" id="KW-0406">Ion transport</keyword>
<dbReference type="PANTHER" id="PTHR11739:SF4">
    <property type="entry name" value="CITRATE SYNTHASE, PEROXISOMAL"/>
    <property type="match status" value="1"/>
</dbReference>
<dbReference type="PRINTS" id="PR00143">
    <property type="entry name" value="CITRTSNTHASE"/>
</dbReference>